<keyword evidence="1 2" id="KW-0238">DNA-binding</keyword>
<dbReference type="PANTHER" id="PTHR30055:SF200">
    <property type="entry name" value="HTH-TYPE TRANSCRIPTIONAL REPRESSOR BDCR"/>
    <property type="match status" value="1"/>
</dbReference>
<dbReference type="PROSITE" id="PS50943">
    <property type="entry name" value="HTH_CROC1"/>
    <property type="match status" value="1"/>
</dbReference>
<dbReference type="EMBL" id="JBHSFO010000009">
    <property type="protein sequence ID" value="MFC4604948.1"/>
    <property type="molecule type" value="Genomic_DNA"/>
</dbReference>
<dbReference type="PROSITE" id="PS50977">
    <property type="entry name" value="HTH_TETR_2"/>
    <property type="match status" value="1"/>
</dbReference>
<dbReference type="Gene3D" id="1.10.357.10">
    <property type="entry name" value="Tetracycline Repressor, domain 2"/>
    <property type="match status" value="1"/>
</dbReference>
<dbReference type="CDD" id="cd00093">
    <property type="entry name" value="HTH_XRE"/>
    <property type="match status" value="1"/>
</dbReference>
<dbReference type="SUPFAM" id="SSF47413">
    <property type="entry name" value="lambda repressor-like DNA-binding domains"/>
    <property type="match status" value="1"/>
</dbReference>
<evidence type="ECO:0000313" key="7">
    <source>
        <dbReference type="Proteomes" id="UP001595914"/>
    </source>
</evidence>
<feature type="region of interest" description="Disordered" evidence="3">
    <location>
        <begin position="76"/>
        <end position="98"/>
    </location>
</feature>
<gene>
    <name evidence="6" type="ORF">ACFO6S_14715</name>
</gene>
<name>A0ABV9FUM9_9NOCA</name>
<evidence type="ECO:0000256" key="3">
    <source>
        <dbReference type="SAM" id="MobiDB-lite"/>
    </source>
</evidence>
<dbReference type="PANTHER" id="PTHR30055">
    <property type="entry name" value="HTH-TYPE TRANSCRIPTIONAL REGULATOR RUTR"/>
    <property type="match status" value="1"/>
</dbReference>
<dbReference type="PRINTS" id="PR00455">
    <property type="entry name" value="HTHTETR"/>
</dbReference>
<dbReference type="InterPro" id="IPR001387">
    <property type="entry name" value="Cro/C1-type_HTH"/>
</dbReference>
<dbReference type="RefSeq" id="WP_378418173.1">
    <property type="nucleotide sequence ID" value="NZ_JBHSFO010000009.1"/>
</dbReference>
<keyword evidence="7" id="KW-1185">Reference proteome</keyword>
<comment type="caution">
    <text evidence="6">The sequence shown here is derived from an EMBL/GenBank/DDBJ whole genome shotgun (WGS) entry which is preliminary data.</text>
</comment>
<dbReference type="InterPro" id="IPR050109">
    <property type="entry name" value="HTH-type_TetR-like_transc_reg"/>
</dbReference>
<dbReference type="InterPro" id="IPR010982">
    <property type="entry name" value="Lambda_DNA-bd_dom_sf"/>
</dbReference>
<feature type="domain" description="HTH cro/C1-type" evidence="4">
    <location>
        <begin position="11"/>
        <end position="65"/>
    </location>
</feature>
<organism evidence="6 7">
    <name type="scientific">Rhodococcus kronopolitis</name>
    <dbReference type="NCBI Taxonomy" id="1460226"/>
    <lineage>
        <taxon>Bacteria</taxon>
        <taxon>Bacillati</taxon>
        <taxon>Actinomycetota</taxon>
        <taxon>Actinomycetes</taxon>
        <taxon>Mycobacteriales</taxon>
        <taxon>Nocardiaceae</taxon>
        <taxon>Rhodococcus</taxon>
    </lineage>
</organism>
<sequence>MSGRPPLPEAIRAARTERGLSLRELASRIAVSPATLSAIENGRTGVSVDRLVELAGALEVSTELLLGCAASTERPAGPARRVRVSRTTPPGAPTTNAHSAAAWREFPALELDPVLAAAIEAFVETGYHGATMRGLAARAGVSAPGVYHHYRDKQELLVRALDVTMDEIHWRVRAALSDGDTTAARVGLAVEALALYHTHRRELAFIGASEMRSLEPPDRDRIRASRNAVQHLLDAEIGAGVAAGDFTTAHPRDAGKAIVTMCTSLPQWFRIGGPSTPEQIAVEYAEFALTLLGRR</sequence>
<evidence type="ECO:0000256" key="1">
    <source>
        <dbReference type="ARBA" id="ARBA00023125"/>
    </source>
</evidence>
<evidence type="ECO:0000313" key="6">
    <source>
        <dbReference type="EMBL" id="MFC4604948.1"/>
    </source>
</evidence>
<dbReference type="SUPFAM" id="SSF46689">
    <property type="entry name" value="Homeodomain-like"/>
    <property type="match status" value="1"/>
</dbReference>
<evidence type="ECO:0000259" key="5">
    <source>
        <dbReference type="PROSITE" id="PS50977"/>
    </source>
</evidence>
<protein>
    <submittedName>
        <fullName evidence="6">TetR family transcriptional regulator</fullName>
    </submittedName>
</protein>
<feature type="compositionally biased region" description="Polar residues" evidence="3">
    <location>
        <begin position="85"/>
        <end position="98"/>
    </location>
</feature>
<dbReference type="Pfam" id="PF00440">
    <property type="entry name" value="TetR_N"/>
    <property type="match status" value="1"/>
</dbReference>
<dbReference type="Gene3D" id="1.10.260.40">
    <property type="entry name" value="lambda repressor-like DNA-binding domains"/>
    <property type="match status" value="1"/>
</dbReference>
<dbReference type="SUPFAM" id="SSF48498">
    <property type="entry name" value="Tetracyclin repressor-like, C-terminal domain"/>
    <property type="match status" value="1"/>
</dbReference>
<accession>A0ABV9FUM9</accession>
<dbReference type="InterPro" id="IPR041490">
    <property type="entry name" value="KstR2_TetR_C"/>
</dbReference>
<dbReference type="InterPro" id="IPR001647">
    <property type="entry name" value="HTH_TetR"/>
</dbReference>
<evidence type="ECO:0000259" key="4">
    <source>
        <dbReference type="PROSITE" id="PS50943"/>
    </source>
</evidence>
<proteinExistence type="predicted"/>
<feature type="DNA-binding region" description="H-T-H motif" evidence="2">
    <location>
        <begin position="131"/>
        <end position="150"/>
    </location>
</feature>
<dbReference type="InterPro" id="IPR036271">
    <property type="entry name" value="Tet_transcr_reg_TetR-rel_C_sf"/>
</dbReference>
<dbReference type="Pfam" id="PF17932">
    <property type="entry name" value="TetR_C_24"/>
    <property type="match status" value="1"/>
</dbReference>
<dbReference type="Pfam" id="PF01381">
    <property type="entry name" value="HTH_3"/>
    <property type="match status" value="1"/>
</dbReference>
<evidence type="ECO:0000256" key="2">
    <source>
        <dbReference type="PROSITE-ProRule" id="PRU00335"/>
    </source>
</evidence>
<reference evidence="7" key="1">
    <citation type="journal article" date="2019" name="Int. J. Syst. Evol. Microbiol.">
        <title>The Global Catalogue of Microorganisms (GCM) 10K type strain sequencing project: providing services to taxonomists for standard genome sequencing and annotation.</title>
        <authorList>
            <consortium name="The Broad Institute Genomics Platform"/>
            <consortium name="The Broad Institute Genome Sequencing Center for Infectious Disease"/>
            <person name="Wu L."/>
            <person name="Ma J."/>
        </authorList>
    </citation>
    <scope>NUCLEOTIDE SEQUENCE [LARGE SCALE GENOMIC DNA]</scope>
    <source>
        <strain evidence="7">CCUG 54520</strain>
    </source>
</reference>
<dbReference type="SMART" id="SM00530">
    <property type="entry name" value="HTH_XRE"/>
    <property type="match status" value="1"/>
</dbReference>
<dbReference type="InterPro" id="IPR009057">
    <property type="entry name" value="Homeodomain-like_sf"/>
</dbReference>
<dbReference type="Proteomes" id="UP001595914">
    <property type="component" value="Unassembled WGS sequence"/>
</dbReference>
<feature type="domain" description="HTH tetR-type" evidence="5">
    <location>
        <begin position="108"/>
        <end position="168"/>
    </location>
</feature>